<evidence type="ECO:0000259" key="1">
    <source>
        <dbReference type="Pfam" id="PF13349"/>
    </source>
</evidence>
<gene>
    <name evidence="2" type="ORF">EV643_101390</name>
</gene>
<dbReference type="RefSeq" id="WP_133798172.1">
    <property type="nucleotide sequence ID" value="NZ_SNWQ01000001.1"/>
</dbReference>
<organism evidence="2 3">
    <name type="scientific">Kribbella caucasensis</name>
    <dbReference type="NCBI Taxonomy" id="2512215"/>
    <lineage>
        <taxon>Bacteria</taxon>
        <taxon>Bacillati</taxon>
        <taxon>Actinomycetota</taxon>
        <taxon>Actinomycetes</taxon>
        <taxon>Propionibacteriales</taxon>
        <taxon>Kribbellaceae</taxon>
        <taxon>Kribbella</taxon>
    </lineage>
</organism>
<reference evidence="2 3" key="1">
    <citation type="submission" date="2019-03" db="EMBL/GenBank/DDBJ databases">
        <title>Genomic Encyclopedia of Type Strains, Phase III (KMG-III): the genomes of soil and plant-associated and newly described type strains.</title>
        <authorList>
            <person name="Whitman W."/>
        </authorList>
    </citation>
    <scope>NUCLEOTIDE SEQUENCE [LARGE SCALE GENOMIC DNA]</scope>
    <source>
        <strain evidence="2 3">VKM Ac-2527</strain>
    </source>
</reference>
<dbReference type="InterPro" id="IPR025164">
    <property type="entry name" value="Toastrack_DUF4097"/>
</dbReference>
<accession>A0A4V3CBA8</accession>
<dbReference type="AlphaFoldDB" id="A0A4V3CBA8"/>
<dbReference type="Pfam" id="PF13349">
    <property type="entry name" value="DUF4097"/>
    <property type="match status" value="1"/>
</dbReference>
<feature type="domain" description="DUF4097" evidence="1">
    <location>
        <begin position="38"/>
        <end position="253"/>
    </location>
</feature>
<dbReference type="Proteomes" id="UP000295388">
    <property type="component" value="Unassembled WGS sequence"/>
</dbReference>
<comment type="caution">
    <text evidence="2">The sequence shown here is derived from an EMBL/GenBank/DDBJ whole genome shotgun (WGS) entry which is preliminary data.</text>
</comment>
<keyword evidence="3" id="KW-1185">Reference proteome</keyword>
<protein>
    <submittedName>
        <fullName evidence="2">DUF4097 and DUF4098 domain-containing protein YvlB</fullName>
    </submittedName>
</protein>
<dbReference type="EMBL" id="SNWQ01000001">
    <property type="protein sequence ID" value="TDO54600.1"/>
    <property type="molecule type" value="Genomic_DNA"/>
</dbReference>
<evidence type="ECO:0000313" key="2">
    <source>
        <dbReference type="EMBL" id="TDO54600.1"/>
    </source>
</evidence>
<evidence type="ECO:0000313" key="3">
    <source>
        <dbReference type="Proteomes" id="UP000295388"/>
    </source>
</evidence>
<proteinExistence type="predicted"/>
<dbReference type="OrthoDB" id="4331847at2"/>
<sequence>MADAKQVGALLVLTGIGLAAWSLGDKESTDRHEVSDKISEVRLDSPDADITIKVADVDQTTVEEKRHYWMVKRGDVYEVDGETLRLDGDCGWGCRADYIVTVPRGTRVSGEHGSGDLSVTGVSGVDATARSGDILLKDITGDVKLNITSGDVTVDRLTGKLDFEATSGDLEVLGFKGGPVTAKTTSGDLEIELDEAADVTAEGTSGDVRVLAPAGGYQVTADTSSGDVQNTIGNTSDGTHTIKATTTSGDVDLVTRR</sequence>
<name>A0A4V3CBA8_9ACTN</name>